<feature type="compositionally biased region" description="Polar residues" evidence="1">
    <location>
        <begin position="90"/>
        <end position="110"/>
    </location>
</feature>
<dbReference type="Proteomes" id="UP000719412">
    <property type="component" value="Unassembled WGS sequence"/>
</dbReference>
<name>A0A8J6H6G1_TENMO</name>
<proteinExistence type="predicted"/>
<feature type="compositionally biased region" description="Polar residues" evidence="1">
    <location>
        <begin position="65"/>
        <end position="74"/>
    </location>
</feature>
<protein>
    <submittedName>
        <fullName evidence="2">Uncharacterized protein</fullName>
    </submittedName>
</protein>
<feature type="compositionally biased region" description="Polar residues" evidence="1">
    <location>
        <begin position="32"/>
        <end position="45"/>
    </location>
</feature>
<dbReference type="EMBL" id="JABDTM020025800">
    <property type="protein sequence ID" value="KAH0812785.1"/>
    <property type="molecule type" value="Genomic_DNA"/>
</dbReference>
<evidence type="ECO:0000313" key="2">
    <source>
        <dbReference type="EMBL" id="KAH0812785.1"/>
    </source>
</evidence>
<dbReference type="AlphaFoldDB" id="A0A8J6H6G1"/>
<reference evidence="2" key="1">
    <citation type="journal article" date="2020" name="J Insects Food Feed">
        <title>The yellow mealworm (Tenebrio molitor) genome: a resource for the emerging insects as food and feed industry.</title>
        <authorList>
            <person name="Eriksson T."/>
            <person name="Andere A."/>
            <person name="Kelstrup H."/>
            <person name="Emery V."/>
            <person name="Picard C."/>
        </authorList>
    </citation>
    <scope>NUCLEOTIDE SEQUENCE</scope>
    <source>
        <strain evidence="2">Stoneville</strain>
        <tissue evidence="2">Whole head</tissue>
    </source>
</reference>
<keyword evidence="3" id="KW-1185">Reference proteome</keyword>
<comment type="caution">
    <text evidence="2">The sequence shown here is derived from an EMBL/GenBank/DDBJ whole genome shotgun (WGS) entry which is preliminary data.</text>
</comment>
<evidence type="ECO:0000256" key="1">
    <source>
        <dbReference type="SAM" id="MobiDB-lite"/>
    </source>
</evidence>
<organism evidence="2 3">
    <name type="scientific">Tenebrio molitor</name>
    <name type="common">Yellow mealworm beetle</name>
    <dbReference type="NCBI Taxonomy" id="7067"/>
    <lineage>
        <taxon>Eukaryota</taxon>
        <taxon>Metazoa</taxon>
        <taxon>Ecdysozoa</taxon>
        <taxon>Arthropoda</taxon>
        <taxon>Hexapoda</taxon>
        <taxon>Insecta</taxon>
        <taxon>Pterygota</taxon>
        <taxon>Neoptera</taxon>
        <taxon>Endopterygota</taxon>
        <taxon>Coleoptera</taxon>
        <taxon>Polyphaga</taxon>
        <taxon>Cucujiformia</taxon>
        <taxon>Tenebrionidae</taxon>
        <taxon>Tenebrio</taxon>
    </lineage>
</organism>
<accession>A0A8J6H6G1</accession>
<feature type="region of interest" description="Disordered" evidence="1">
    <location>
        <begin position="1"/>
        <end position="52"/>
    </location>
</feature>
<feature type="compositionally biased region" description="Basic and acidic residues" evidence="1">
    <location>
        <begin position="14"/>
        <end position="31"/>
    </location>
</feature>
<sequence>MENIFRNIIPADQPSRRTTSEKVFGKTRTRESGSTPRQFGTSSRMKTGAPPENIIFRAAVTEFSVTSSSRQTVDPSTPPRSPPETEKKTSSSTNHGSSDQSIQRNEFNPDQNISLVRARLEVARDAFEEFNKLHDEIEDYIPIADLDAENDERLIFEELFFNTISKLDSLLKANEMAKLTNQINQGAVVNSSRNDRIKLPTISLPEFSGSFEKWLSFRDSFIK</sequence>
<evidence type="ECO:0000313" key="3">
    <source>
        <dbReference type="Proteomes" id="UP000719412"/>
    </source>
</evidence>
<reference evidence="2" key="2">
    <citation type="submission" date="2021-08" db="EMBL/GenBank/DDBJ databases">
        <authorList>
            <person name="Eriksson T."/>
        </authorList>
    </citation>
    <scope>NUCLEOTIDE SEQUENCE</scope>
    <source>
        <strain evidence="2">Stoneville</strain>
        <tissue evidence="2">Whole head</tissue>
    </source>
</reference>
<gene>
    <name evidence="2" type="ORF">GEV33_010006</name>
</gene>
<feature type="region of interest" description="Disordered" evidence="1">
    <location>
        <begin position="65"/>
        <end position="110"/>
    </location>
</feature>